<evidence type="ECO:0000259" key="5">
    <source>
        <dbReference type="PROSITE" id="PS50887"/>
    </source>
</evidence>
<proteinExistence type="predicted"/>
<feature type="domain" description="PAC" evidence="4">
    <location>
        <begin position="214"/>
        <end position="267"/>
    </location>
</feature>
<dbReference type="Gene3D" id="3.30.450.20">
    <property type="entry name" value="PAS domain"/>
    <property type="match status" value="1"/>
</dbReference>
<accession>A0ABT3QZP6</accession>
<evidence type="ECO:0000256" key="2">
    <source>
        <dbReference type="ARBA" id="ARBA00034247"/>
    </source>
</evidence>
<dbReference type="PROSITE" id="PS50113">
    <property type="entry name" value="PAC"/>
    <property type="match status" value="1"/>
</dbReference>
<gene>
    <name evidence="6" type="ORF">ON753_08415</name>
</gene>
<dbReference type="RefSeq" id="WP_265962106.1">
    <property type="nucleotide sequence ID" value="NZ_JAPEVI010000003.1"/>
</dbReference>
<dbReference type="InterPro" id="IPR035965">
    <property type="entry name" value="PAS-like_dom_sf"/>
</dbReference>
<feature type="domain" description="GGDEF" evidence="5">
    <location>
        <begin position="299"/>
        <end position="429"/>
    </location>
</feature>
<dbReference type="EC" id="2.7.7.65" evidence="1"/>
<dbReference type="InterPro" id="IPR000700">
    <property type="entry name" value="PAS-assoc_C"/>
</dbReference>
<dbReference type="InterPro" id="IPR029787">
    <property type="entry name" value="Nucleotide_cyclase"/>
</dbReference>
<dbReference type="PANTHER" id="PTHR45138">
    <property type="entry name" value="REGULATORY COMPONENTS OF SENSORY TRANSDUCTION SYSTEM"/>
    <property type="match status" value="1"/>
</dbReference>
<comment type="caution">
    <text evidence="6">The sequence shown here is derived from an EMBL/GenBank/DDBJ whole genome shotgun (WGS) entry which is preliminary data.</text>
</comment>
<keyword evidence="6" id="KW-0548">Nucleotidyltransferase</keyword>
<dbReference type="SUPFAM" id="SSF55785">
    <property type="entry name" value="PYP-like sensor domain (PAS domain)"/>
    <property type="match status" value="1"/>
</dbReference>
<dbReference type="PROSITE" id="PS50887">
    <property type="entry name" value="GGDEF"/>
    <property type="match status" value="1"/>
</dbReference>
<dbReference type="InterPro" id="IPR050469">
    <property type="entry name" value="Diguanylate_Cyclase"/>
</dbReference>
<evidence type="ECO:0000259" key="4">
    <source>
        <dbReference type="PROSITE" id="PS50113"/>
    </source>
</evidence>
<dbReference type="PROSITE" id="PS50112">
    <property type="entry name" value="PAS"/>
    <property type="match status" value="1"/>
</dbReference>
<dbReference type="PANTHER" id="PTHR45138:SF9">
    <property type="entry name" value="DIGUANYLATE CYCLASE DGCM-RELATED"/>
    <property type="match status" value="1"/>
</dbReference>
<dbReference type="CDD" id="cd01949">
    <property type="entry name" value="GGDEF"/>
    <property type="match status" value="1"/>
</dbReference>
<dbReference type="Pfam" id="PF08448">
    <property type="entry name" value="PAS_4"/>
    <property type="match status" value="1"/>
</dbReference>
<protein>
    <recommendedName>
        <fullName evidence="1">diguanylate cyclase</fullName>
        <ecNumber evidence="1">2.7.7.65</ecNumber>
    </recommendedName>
</protein>
<reference evidence="6 7" key="1">
    <citation type="journal article" date="2016" name="Int. J. Syst. Evol. Microbiol.">
        <title>Labrenzia salina sp. nov., isolated from the rhizosphere of the halophyte Arthrocnemum macrostachyum.</title>
        <authorList>
            <person name="Camacho M."/>
            <person name="Redondo-Gomez S."/>
            <person name="Rodriguez-Llorente I."/>
            <person name="Rohde M."/>
            <person name="Sproer C."/>
            <person name="Schumann P."/>
            <person name="Klenk H.P."/>
            <person name="Montero-Calasanz M.D.C."/>
        </authorList>
    </citation>
    <scope>NUCLEOTIDE SEQUENCE [LARGE SCALE GENOMIC DNA]</scope>
    <source>
        <strain evidence="6 7">DSM 29163</strain>
    </source>
</reference>
<dbReference type="SMART" id="SM00267">
    <property type="entry name" value="GGDEF"/>
    <property type="match status" value="1"/>
</dbReference>
<dbReference type="CDD" id="cd00130">
    <property type="entry name" value="PAS"/>
    <property type="match status" value="1"/>
</dbReference>
<organism evidence="6 7">
    <name type="scientific">Roseibium salinum</name>
    <dbReference type="NCBI Taxonomy" id="1604349"/>
    <lineage>
        <taxon>Bacteria</taxon>
        <taxon>Pseudomonadati</taxon>
        <taxon>Pseudomonadota</taxon>
        <taxon>Alphaproteobacteria</taxon>
        <taxon>Hyphomicrobiales</taxon>
        <taxon>Stappiaceae</taxon>
        <taxon>Roseibium</taxon>
    </lineage>
</organism>
<dbReference type="Pfam" id="PF00990">
    <property type="entry name" value="GGDEF"/>
    <property type="match status" value="1"/>
</dbReference>
<keyword evidence="6" id="KW-0808">Transferase</keyword>
<dbReference type="Proteomes" id="UP001300261">
    <property type="component" value="Unassembled WGS sequence"/>
</dbReference>
<dbReference type="InterPro" id="IPR043128">
    <property type="entry name" value="Rev_trsase/Diguanyl_cyclase"/>
</dbReference>
<evidence type="ECO:0000256" key="1">
    <source>
        <dbReference type="ARBA" id="ARBA00012528"/>
    </source>
</evidence>
<dbReference type="GO" id="GO:0052621">
    <property type="term" value="F:diguanylate cyclase activity"/>
    <property type="evidence" value="ECO:0007669"/>
    <property type="project" value="UniProtKB-EC"/>
</dbReference>
<dbReference type="NCBIfam" id="TIGR00254">
    <property type="entry name" value="GGDEF"/>
    <property type="match status" value="1"/>
</dbReference>
<evidence type="ECO:0000313" key="6">
    <source>
        <dbReference type="EMBL" id="MCX2722421.1"/>
    </source>
</evidence>
<evidence type="ECO:0000313" key="7">
    <source>
        <dbReference type="Proteomes" id="UP001300261"/>
    </source>
</evidence>
<dbReference type="EMBL" id="JAPEVI010000003">
    <property type="protein sequence ID" value="MCX2722421.1"/>
    <property type="molecule type" value="Genomic_DNA"/>
</dbReference>
<dbReference type="NCBIfam" id="TIGR00229">
    <property type="entry name" value="sensory_box"/>
    <property type="match status" value="1"/>
</dbReference>
<keyword evidence="7" id="KW-1185">Reference proteome</keyword>
<name>A0ABT3QZP6_9HYPH</name>
<comment type="catalytic activity">
    <reaction evidence="2">
        <text>2 GTP = 3',3'-c-di-GMP + 2 diphosphate</text>
        <dbReference type="Rhea" id="RHEA:24898"/>
        <dbReference type="ChEBI" id="CHEBI:33019"/>
        <dbReference type="ChEBI" id="CHEBI:37565"/>
        <dbReference type="ChEBI" id="CHEBI:58805"/>
        <dbReference type="EC" id="2.7.7.65"/>
    </reaction>
</comment>
<dbReference type="InterPro" id="IPR000014">
    <property type="entry name" value="PAS"/>
</dbReference>
<dbReference type="SUPFAM" id="SSF55073">
    <property type="entry name" value="Nucleotide cyclase"/>
    <property type="match status" value="1"/>
</dbReference>
<dbReference type="InterPro" id="IPR000160">
    <property type="entry name" value="GGDEF_dom"/>
</dbReference>
<feature type="domain" description="PAS" evidence="3">
    <location>
        <begin position="141"/>
        <end position="211"/>
    </location>
</feature>
<dbReference type="SMART" id="SM00091">
    <property type="entry name" value="PAS"/>
    <property type="match status" value="1"/>
</dbReference>
<dbReference type="Gene3D" id="3.30.70.270">
    <property type="match status" value="1"/>
</dbReference>
<dbReference type="InterPro" id="IPR013656">
    <property type="entry name" value="PAS_4"/>
</dbReference>
<sequence>MDAADTGDRATPSRGAVGVGYCTRAGRLPPVLPRGYDLHPIDPYLHTEISTFRICLVAAEPGELTSLLGEAVSLLGEDCIFIACADEMPDAETQMALLEAGADDVVSACDSATMAIALKRAEKAIARAERANHRCRETANERDILQSAIDNLPSPIFFKDRDGIYRGCNKAFERFIRLPADKVRGSSVYDVAPQELAQVYEAADEKLMQAGGVQIYDAEVRFATGEYRHVTFHKAVTRDKTTGRVNGLAGAMLDITERKQLEERLKRAAERDDLTNAYNRRRFFELAGEIEARCRQDAIALSVLVVDVDHFKQINDHFGHACGDAALCHLVTILDAELAEPHIFARAGGEEFYCLLYDCDLRKAYRIAERVRKRVETAPVSFDGLDISLEISIGVADVGNGEKLSQAIIRADQSLYQAKDKGRNRVCTA</sequence>
<evidence type="ECO:0000259" key="3">
    <source>
        <dbReference type="PROSITE" id="PS50112"/>
    </source>
</evidence>